<dbReference type="InterPro" id="IPR029476">
    <property type="entry name" value="DNase_NucA_NucB"/>
</dbReference>
<evidence type="ECO:0000313" key="4">
    <source>
        <dbReference type="EMBL" id="GIK02213.1"/>
    </source>
</evidence>
<dbReference type="OrthoDB" id="2748312at2759"/>
<evidence type="ECO:0000256" key="2">
    <source>
        <dbReference type="SAM" id="SignalP"/>
    </source>
</evidence>
<dbReference type="Pfam" id="PF14040">
    <property type="entry name" value="DNase_NucA_NucB"/>
    <property type="match status" value="1"/>
</dbReference>
<evidence type="ECO:0000256" key="1">
    <source>
        <dbReference type="SAM" id="MobiDB-lite"/>
    </source>
</evidence>
<accession>A0A9P3BTI1</accession>
<keyword evidence="2" id="KW-0732">Signal</keyword>
<evidence type="ECO:0000313" key="5">
    <source>
        <dbReference type="Proteomes" id="UP000710440"/>
    </source>
</evidence>
<keyword evidence="5" id="KW-1185">Reference proteome</keyword>
<feature type="region of interest" description="Disordered" evidence="1">
    <location>
        <begin position="84"/>
        <end position="143"/>
    </location>
</feature>
<protein>
    <recommendedName>
        <fullName evidence="3">Deoxyribonuclease NucA/NucB domain-containing protein</fullName>
    </recommendedName>
</protein>
<feature type="chain" id="PRO_5040452297" description="Deoxyribonuclease NucA/NucB domain-containing protein" evidence="2">
    <location>
        <begin position="23"/>
        <end position="330"/>
    </location>
</feature>
<dbReference type="EMBL" id="BOPL01000004">
    <property type="protein sequence ID" value="GIK02213.1"/>
    <property type="molecule type" value="Genomic_DNA"/>
</dbReference>
<dbReference type="GeneID" id="66934244"/>
<sequence>MLFNILVSQLFLLFLSCSPVFAVPINGAGGEADLLARAGNNGKGTSKSNPKDATFDVAGWEDIAEEDCYVMLCLKNGERTWQRNPTTGLNKAHYRKSGAAAKPFQKDHVPKRHTGQINPQPGERTETNSAEEFPWESMSQGGSNADLLPATRHEQKLQGAAITKGFHGSDINLGDWFKITFTGNLGPICQALHRDPPDDSICKKPEVSLFGKKINLNDWVWYMAKVGGSLAYYHAAGSSKGKIGKRMSPIGVHTYNDEGYQFVEGRDEDFKNGDIPPIVKLHGDFEDGKLDALEARAEHYTDGKPASLEMFEADLENMEITEEDLEIIKP</sequence>
<feature type="signal peptide" evidence="2">
    <location>
        <begin position="1"/>
        <end position="22"/>
    </location>
</feature>
<name>A0A9P3BTI1_ASPVI</name>
<dbReference type="RefSeq" id="XP_043125399.1">
    <property type="nucleotide sequence ID" value="XM_043269464.1"/>
</dbReference>
<feature type="domain" description="Deoxyribonuclease NucA/NucB" evidence="3">
    <location>
        <begin position="94"/>
        <end position="180"/>
    </location>
</feature>
<evidence type="ECO:0000259" key="3">
    <source>
        <dbReference type="Pfam" id="PF14040"/>
    </source>
</evidence>
<proteinExistence type="predicted"/>
<comment type="caution">
    <text evidence="4">The sequence shown here is derived from an EMBL/GenBank/DDBJ whole genome shotgun (WGS) entry which is preliminary data.</text>
</comment>
<gene>
    <name evidence="4" type="ORF">Aspvir_006262</name>
</gene>
<organism evidence="4 5">
    <name type="scientific">Aspergillus viridinutans</name>
    <dbReference type="NCBI Taxonomy" id="75553"/>
    <lineage>
        <taxon>Eukaryota</taxon>
        <taxon>Fungi</taxon>
        <taxon>Dikarya</taxon>
        <taxon>Ascomycota</taxon>
        <taxon>Pezizomycotina</taxon>
        <taxon>Eurotiomycetes</taxon>
        <taxon>Eurotiomycetidae</taxon>
        <taxon>Eurotiales</taxon>
        <taxon>Aspergillaceae</taxon>
        <taxon>Aspergillus</taxon>
        <taxon>Aspergillus subgen. Fumigati</taxon>
    </lineage>
</organism>
<dbReference type="Proteomes" id="UP000710440">
    <property type="component" value="Unassembled WGS sequence"/>
</dbReference>
<dbReference type="AlphaFoldDB" id="A0A9P3BTI1"/>
<reference evidence="4 5" key="1">
    <citation type="submission" date="2021-02" db="EMBL/GenBank/DDBJ databases">
        <title>Pan-genome distribution and transcriptional activeness of fungal secondary metabolism genes in Aspergillus section Fumigati.</title>
        <authorList>
            <person name="Takahashi H."/>
            <person name="Umemura M."/>
            <person name="Ninomiya A."/>
            <person name="Kusuya Y."/>
            <person name="Urayama S."/>
            <person name="Shimizu M."/>
            <person name="Watanabe A."/>
            <person name="Kamei K."/>
            <person name="Yaguchi T."/>
            <person name="Hagiwara D."/>
        </authorList>
    </citation>
    <scope>NUCLEOTIDE SEQUENCE [LARGE SCALE GENOMIC DNA]</scope>
    <source>
        <strain evidence="4 5">IFM 47045</strain>
    </source>
</reference>